<evidence type="ECO:0000256" key="1">
    <source>
        <dbReference type="ARBA" id="ARBA00001050"/>
    </source>
</evidence>
<accession>A0A9P8TUQ1</accession>
<dbReference type="AlphaFoldDB" id="A0A9P8TUQ1"/>
<protein>
    <submittedName>
        <fullName evidence="3">Methylisocitrate lyase</fullName>
    </submittedName>
</protein>
<dbReference type="PANTHER" id="PTHR42905">
    <property type="entry name" value="PHOSPHOENOLPYRUVATE CARBOXYLASE"/>
    <property type="match status" value="1"/>
</dbReference>
<comment type="catalytic activity">
    <reaction evidence="1">
        <text>(2S,3R)-3-hydroxybutane-1,2,3-tricarboxylate = pyruvate + succinate</text>
        <dbReference type="Rhea" id="RHEA:16809"/>
        <dbReference type="ChEBI" id="CHEBI:15361"/>
        <dbReference type="ChEBI" id="CHEBI:30031"/>
        <dbReference type="ChEBI" id="CHEBI:57429"/>
        <dbReference type="EC" id="4.1.3.30"/>
    </reaction>
</comment>
<dbReference type="InterPro" id="IPR018523">
    <property type="entry name" value="Isocitrate_lyase_ph_CS"/>
</dbReference>
<dbReference type="InterPro" id="IPR039556">
    <property type="entry name" value="ICL/PEPM"/>
</dbReference>
<dbReference type="InterPro" id="IPR015813">
    <property type="entry name" value="Pyrv/PenolPyrv_kinase-like_dom"/>
</dbReference>
<dbReference type="OrthoDB" id="1923844at2759"/>
<dbReference type="Pfam" id="PF13714">
    <property type="entry name" value="PEP_mutase"/>
    <property type="match status" value="1"/>
</dbReference>
<dbReference type="Gene3D" id="3.20.20.60">
    <property type="entry name" value="Phosphoenolpyruvate-binding domains"/>
    <property type="match status" value="1"/>
</dbReference>
<evidence type="ECO:0000256" key="2">
    <source>
        <dbReference type="ARBA" id="ARBA00061405"/>
    </source>
</evidence>
<dbReference type="CDD" id="cd00377">
    <property type="entry name" value="ICL_PEPM"/>
    <property type="match status" value="1"/>
</dbReference>
<name>A0A9P8TUQ1_9HYPO</name>
<dbReference type="FunFam" id="3.20.20.60:FF:000009">
    <property type="entry name" value="2-methylisocitrate lyase"/>
    <property type="match status" value="1"/>
</dbReference>
<comment type="similarity">
    <text evidence="2">Belongs to the isocitrate lyase/PEP mutase superfamily.</text>
</comment>
<dbReference type="SUPFAM" id="SSF51621">
    <property type="entry name" value="Phosphoenolpyruvate/pyruvate domain"/>
    <property type="match status" value="1"/>
</dbReference>
<organism evidence="3 4">
    <name type="scientific">Trichoderma cornu-damae</name>
    <dbReference type="NCBI Taxonomy" id="654480"/>
    <lineage>
        <taxon>Eukaryota</taxon>
        <taxon>Fungi</taxon>
        <taxon>Dikarya</taxon>
        <taxon>Ascomycota</taxon>
        <taxon>Pezizomycotina</taxon>
        <taxon>Sordariomycetes</taxon>
        <taxon>Hypocreomycetidae</taxon>
        <taxon>Hypocreales</taxon>
        <taxon>Hypocreaceae</taxon>
        <taxon>Trichoderma</taxon>
    </lineage>
</organism>
<gene>
    <name evidence="3" type="ORF">Trco_007850</name>
</gene>
<reference evidence="3" key="1">
    <citation type="submission" date="2021-08" db="EMBL/GenBank/DDBJ databases">
        <title>Chromosome-Level Trichoderma cornu-damae using Hi-C Data.</title>
        <authorList>
            <person name="Kim C.S."/>
        </authorList>
    </citation>
    <scope>NUCLEOTIDE SEQUENCE</scope>
    <source>
        <strain evidence="3">KA19-0412C</strain>
    </source>
</reference>
<dbReference type="Proteomes" id="UP000827724">
    <property type="component" value="Unassembled WGS sequence"/>
</dbReference>
<sequence length="307" mass="32548">MSNQIEQQTAVANLRAQLAEPGKIIVCPGVYDGFTARMALNAGFDCLYMTGAGTTISRLGMPDLGIATLNDMRETASMIASLDPSVPLIADADTGYGGPVMVGRTVAQYMQAGVAALHLEDQVQSKRCGHLLNKQIVSQDEFVSRIRAAALVRKQRAGDILIIARTDALQSEGYDVARDRLRAAIAVGADIAFLEGITSKEQARQICEDLAPTPVLFNNVPGGLSPDLSVQEAQELGFKLIIHPGLCLTPVFEAVTKAMKALKEDGAPPKPELNSAFSPKTVFEVVGLHECLRLDEAAGGAAYNGGV</sequence>
<keyword evidence="4" id="KW-1185">Reference proteome</keyword>
<dbReference type="GO" id="GO:0046421">
    <property type="term" value="F:methylisocitrate lyase activity"/>
    <property type="evidence" value="ECO:0007669"/>
    <property type="project" value="UniProtKB-EC"/>
</dbReference>
<comment type="caution">
    <text evidence="3">The sequence shown here is derived from an EMBL/GenBank/DDBJ whole genome shotgun (WGS) entry which is preliminary data.</text>
</comment>
<evidence type="ECO:0000313" key="4">
    <source>
        <dbReference type="Proteomes" id="UP000827724"/>
    </source>
</evidence>
<dbReference type="PROSITE" id="PS00161">
    <property type="entry name" value="ISOCITRATE_LYASE"/>
    <property type="match status" value="1"/>
</dbReference>
<keyword evidence="3" id="KW-0456">Lyase</keyword>
<proteinExistence type="inferred from homology"/>
<evidence type="ECO:0000313" key="3">
    <source>
        <dbReference type="EMBL" id="KAH6604404.1"/>
    </source>
</evidence>
<dbReference type="PANTHER" id="PTHR42905:SF2">
    <property type="entry name" value="PHOSPHOENOLPYRUVATE CARBOXYLASE FAMILY PROTEIN"/>
    <property type="match status" value="1"/>
</dbReference>
<dbReference type="InterPro" id="IPR040442">
    <property type="entry name" value="Pyrv_kinase-like_dom_sf"/>
</dbReference>
<dbReference type="EMBL" id="JAIWOZ010000006">
    <property type="protein sequence ID" value="KAH6604404.1"/>
    <property type="molecule type" value="Genomic_DNA"/>
</dbReference>